<reference evidence="8 9" key="1">
    <citation type="submission" date="2018-03" db="EMBL/GenBank/DDBJ databases">
        <title>Arenimonas caeni sp. nov., isolated from activated sludge.</title>
        <authorList>
            <person name="Liu H."/>
        </authorList>
    </citation>
    <scope>NUCLEOTIDE SEQUENCE [LARGE SCALE GENOMIC DNA]</scope>
    <source>
        <strain evidence="9">z29</strain>
    </source>
</reference>
<proteinExistence type="predicted"/>
<dbReference type="PANTHER" id="PTHR43289:SF34">
    <property type="entry name" value="SERINE_THREONINE-PROTEIN KINASE YBDM-RELATED"/>
    <property type="match status" value="1"/>
</dbReference>
<dbReference type="PANTHER" id="PTHR43289">
    <property type="entry name" value="MITOGEN-ACTIVATED PROTEIN KINASE KINASE KINASE 20-RELATED"/>
    <property type="match status" value="1"/>
</dbReference>
<dbReference type="Gene3D" id="3.30.200.20">
    <property type="entry name" value="Phosphorylase Kinase, domain 1"/>
    <property type="match status" value="1"/>
</dbReference>
<dbReference type="OrthoDB" id="9801841at2"/>
<feature type="binding site" evidence="6">
    <location>
        <position position="122"/>
    </location>
    <ligand>
        <name>ATP</name>
        <dbReference type="ChEBI" id="CHEBI:30616"/>
    </ligand>
</feature>
<dbReference type="SMART" id="SM00028">
    <property type="entry name" value="TPR"/>
    <property type="match status" value="4"/>
</dbReference>
<organism evidence="8 9">
    <name type="scientific">Arenimonas caeni</name>
    <dbReference type="NCBI Taxonomy" id="2058085"/>
    <lineage>
        <taxon>Bacteria</taxon>
        <taxon>Pseudomonadati</taxon>
        <taxon>Pseudomonadota</taxon>
        <taxon>Gammaproteobacteria</taxon>
        <taxon>Lysobacterales</taxon>
        <taxon>Lysobacteraceae</taxon>
        <taxon>Arenimonas</taxon>
    </lineage>
</organism>
<dbReference type="InterPro" id="IPR000719">
    <property type="entry name" value="Prot_kinase_dom"/>
</dbReference>
<dbReference type="Pfam" id="PF13424">
    <property type="entry name" value="TPR_12"/>
    <property type="match status" value="1"/>
</dbReference>
<evidence type="ECO:0000256" key="1">
    <source>
        <dbReference type="ARBA" id="ARBA00022679"/>
    </source>
</evidence>
<dbReference type="InterPro" id="IPR017441">
    <property type="entry name" value="Protein_kinase_ATP_BS"/>
</dbReference>
<gene>
    <name evidence="8" type="ORF">C6N40_01085</name>
</gene>
<dbReference type="GO" id="GO:0005524">
    <property type="term" value="F:ATP binding"/>
    <property type="evidence" value="ECO:0007669"/>
    <property type="project" value="UniProtKB-UniRule"/>
</dbReference>
<dbReference type="PROSITE" id="PS00108">
    <property type="entry name" value="PROTEIN_KINASE_ST"/>
    <property type="match status" value="1"/>
</dbReference>
<dbReference type="PROSITE" id="PS00107">
    <property type="entry name" value="PROTEIN_KINASE_ATP"/>
    <property type="match status" value="1"/>
</dbReference>
<keyword evidence="9" id="KW-1185">Reference proteome</keyword>
<evidence type="ECO:0000256" key="5">
    <source>
        <dbReference type="PROSITE-ProRule" id="PRU00339"/>
    </source>
</evidence>
<keyword evidence="5" id="KW-0802">TPR repeat</keyword>
<protein>
    <recommendedName>
        <fullName evidence="7">Protein kinase domain-containing protein</fullName>
    </recommendedName>
</protein>
<keyword evidence="1" id="KW-0808">Transferase</keyword>
<feature type="domain" description="Protein kinase" evidence="7">
    <location>
        <begin position="91"/>
        <end position="369"/>
    </location>
</feature>
<dbReference type="SUPFAM" id="SSF56112">
    <property type="entry name" value="Protein kinase-like (PK-like)"/>
    <property type="match status" value="1"/>
</dbReference>
<dbReference type="CDD" id="cd14014">
    <property type="entry name" value="STKc_PknB_like"/>
    <property type="match status" value="1"/>
</dbReference>
<name>A0A2P6MCR2_9GAMM</name>
<keyword evidence="3" id="KW-0418">Kinase</keyword>
<dbReference type="SUPFAM" id="SSF48452">
    <property type="entry name" value="TPR-like"/>
    <property type="match status" value="1"/>
</dbReference>
<dbReference type="PROSITE" id="PS50011">
    <property type="entry name" value="PROTEIN_KINASE_DOM"/>
    <property type="match status" value="1"/>
</dbReference>
<dbReference type="RefSeq" id="WP_106989153.1">
    <property type="nucleotide sequence ID" value="NZ_JAVEVW010000072.1"/>
</dbReference>
<evidence type="ECO:0000256" key="2">
    <source>
        <dbReference type="ARBA" id="ARBA00022741"/>
    </source>
</evidence>
<sequence>MATNATEWQRIDDLFSACLALAPEARSSYLARECAGDERLLERVQALLAASECGEGLLSRRESLLATLLPGAPEETDAAPTLAPGDSLGDCRILSLIGEGGMSHVYLAEQRQADWQRRVAVKVLRVGGAEMLARFHAERRILASLEHPGIARLIDAGTTAGGQPYLVTELVQGEPIHRHCERKALPLPARLDLFLQLADAVQHAHARLVVHRDIKPSNVLVDEAGRVRLLDFGIARLVEGGDRDPVTRAGAPPMTPEYAAPEQLGGGAISTAIDIYQLGLLLFELVVGQPPWKHWTSGADLPSRLLPRASEAALAGGDDGARTHSRRLAGDLDAIIARATASRPGDRYATVQGLARDIRCHLRGERPSVRQEGLLQGLWRLARRNRAAAAASLALLAALVGWGATMQWHSARLERERAAVQREALRAQQSRAFLLDIFQRSDPLFQEQPGEQEVVAWRWLPQVEADARRTLAATPGVQADLFESIGALYRRARQPDDAQRLLREALTLHQANVPPDRAAMARIRAELASLLVEDGPDDEAEGLAAAAVDEARALAATDVRNAVAILLDAASVLGASARNLERAALMREALALVQATEGGMPVAEAEVRLQLASALQAQGDSAAALAEASRALERADAALGRNHGRLVAILSSQASALGGLGRHEEAQAALRRALDIQTRWDHPDSSTVLALRNNLALALGGAGRREEEQAELRLLIEQRRRIRGDDHLEVGRNWQNLGASLAKSGQHVQAREALGEALRIFTLRLPEGHPQRAFPHITLAAVHLDEGTPGKALAAATAAAAGLRGSLPEGHFAHAVVGCLQAEARHALAPTAESAAELRAQARRLAAAPSAPAEYLQRCEDAARGAEPT</sequence>
<dbReference type="InterPro" id="IPR008271">
    <property type="entry name" value="Ser/Thr_kinase_AS"/>
</dbReference>
<evidence type="ECO:0000256" key="3">
    <source>
        <dbReference type="ARBA" id="ARBA00022777"/>
    </source>
</evidence>
<dbReference type="Gene3D" id="1.25.40.10">
    <property type="entry name" value="Tetratricopeptide repeat domain"/>
    <property type="match status" value="2"/>
</dbReference>
<dbReference type="PROSITE" id="PS50005">
    <property type="entry name" value="TPR"/>
    <property type="match status" value="1"/>
</dbReference>
<evidence type="ECO:0000313" key="9">
    <source>
        <dbReference type="Proteomes" id="UP000241736"/>
    </source>
</evidence>
<dbReference type="InterPro" id="IPR019734">
    <property type="entry name" value="TPR_rpt"/>
</dbReference>
<dbReference type="SMART" id="SM00220">
    <property type="entry name" value="S_TKc"/>
    <property type="match status" value="1"/>
</dbReference>
<dbReference type="Gene3D" id="1.10.510.10">
    <property type="entry name" value="Transferase(Phosphotransferase) domain 1"/>
    <property type="match status" value="1"/>
</dbReference>
<evidence type="ECO:0000313" key="8">
    <source>
        <dbReference type="EMBL" id="PRH83766.1"/>
    </source>
</evidence>
<evidence type="ECO:0000256" key="4">
    <source>
        <dbReference type="ARBA" id="ARBA00022840"/>
    </source>
</evidence>
<comment type="caution">
    <text evidence="8">The sequence shown here is derived from an EMBL/GenBank/DDBJ whole genome shotgun (WGS) entry which is preliminary data.</text>
</comment>
<dbReference type="Pfam" id="PF13374">
    <property type="entry name" value="TPR_10"/>
    <property type="match status" value="1"/>
</dbReference>
<dbReference type="InterPro" id="IPR011990">
    <property type="entry name" value="TPR-like_helical_dom_sf"/>
</dbReference>
<dbReference type="EMBL" id="PVLF01000001">
    <property type="protein sequence ID" value="PRH83766.1"/>
    <property type="molecule type" value="Genomic_DNA"/>
</dbReference>
<keyword evidence="2 6" id="KW-0547">Nucleotide-binding</keyword>
<dbReference type="Proteomes" id="UP000241736">
    <property type="component" value="Unassembled WGS sequence"/>
</dbReference>
<dbReference type="InterPro" id="IPR011009">
    <property type="entry name" value="Kinase-like_dom_sf"/>
</dbReference>
<evidence type="ECO:0000259" key="7">
    <source>
        <dbReference type="PROSITE" id="PS50011"/>
    </source>
</evidence>
<dbReference type="Pfam" id="PF00069">
    <property type="entry name" value="Pkinase"/>
    <property type="match status" value="1"/>
</dbReference>
<dbReference type="AlphaFoldDB" id="A0A2P6MCR2"/>
<dbReference type="GO" id="GO:0004674">
    <property type="term" value="F:protein serine/threonine kinase activity"/>
    <property type="evidence" value="ECO:0007669"/>
    <property type="project" value="TreeGrafter"/>
</dbReference>
<evidence type="ECO:0000256" key="6">
    <source>
        <dbReference type="PROSITE-ProRule" id="PRU10141"/>
    </source>
</evidence>
<accession>A0A2P6MCR2</accession>
<keyword evidence="4 6" id="KW-0067">ATP-binding</keyword>
<feature type="repeat" description="TPR" evidence="5">
    <location>
        <begin position="479"/>
        <end position="512"/>
    </location>
</feature>